<dbReference type="OrthoDB" id="3287135at2"/>
<sequence>MQPLVVASVPARHVYTRHLAHPAVPVARVATPAATYRATQMISAEWVQVHAEGIDVAHVHFGFGDVTDRDWREWRAALAAHRIPLVYTVHDLDNPHVDAQDRHHRQVAFLCRTADEVITLTAAAADRVRQRTGRRATVIPHPHVVDLATIAATDRPRRETFTVAIHGKDQRAGIDARPFAEAVLDVMADRPDVHLRLDVAPELVDRAPEEYRHLAAAAAHPRVAFHRTGWLDDHELWRYLADVDLVVLPYRLGTHSGWAEACVDLGTPVAAPAHMPIVDQHQAPRILPLTIDASGRPAPDALAGIIDRLRHGSRPVPISPRWRDVQRLDIARAHEAVYRRAIERLAEHADPSADEEPLGRVIDLTGVDVSEPTTAAVP</sequence>
<reference evidence="4 5" key="1">
    <citation type="submission" date="2018-09" db="EMBL/GenBank/DDBJ databases">
        <title>Complete genome sequence of Euzebya sp. DY32-46 isolated from seawater of Pacific Ocean.</title>
        <authorList>
            <person name="Xu L."/>
            <person name="Wu Y.-H."/>
            <person name="Xu X.-W."/>
        </authorList>
    </citation>
    <scope>NUCLEOTIDE SEQUENCE [LARGE SCALE GENOMIC DNA]</scope>
    <source>
        <strain evidence="4 5">DY32-46</strain>
    </source>
</reference>
<evidence type="ECO:0000313" key="4">
    <source>
        <dbReference type="EMBL" id="AXV04848.1"/>
    </source>
</evidence>
<keyword evidence="5" id="KW-1185">Reference proteome</keyword>
<dbReference type="GO" id="GO:0016757">
    <property type="term" value="F:glycosyltransferase activity"/>
    <property type="evidence" value="ECO:0007669"/>
    <property type="project" value="UniProtKB-KW"/>
</dbReference>
<dbReference type="KEGG" id="euz:DVS28_a0140"/>
<dbReference type="AlphaFoldDB" id="A0A346XRK1"/>
<dbReference type="EMBL" id="CP031165">
    <property type="protein sequence ID" value="AXV04848.1"/>
    <property type="molecule type" value="Genomic_DNA"/>
</dbReference>
<name>A0A346XRK1_9ACTN</name>
<keyword evidence="2" id="KW-0808">Transferase</keyword>
<accession>A0A346XRK1</accession>
<protein>
    <recommendedName>
        <fullName evidence="3">Glycosyltransferase subfamily 4-like N-terminal domain-containing protein</fullName>
    </recommendedName>
</protein>
<evidence type="ECO:0000256" key="2">
    <source>
        <dbReference type="ARBA" id="ARBA00022679"/>
    </source>
</evidence>
<evidence type="ECO:0000256" key="1">
    <source>
        <dbReference type="ARBA" id="ARBA00022676"/>
    </source>
</evidence>
<dbReference type="Gene3D" id="3.40.50.2000">
    <property type="entry name" value="Glycogen Phosphorylase B"/>
    <property type="match status" value="2"/>
</dbReference>
<keyword evidence="1" id="KW-0328">Glycosyltransferase</keyword>
<feature type="domain" description="Glycosyltransferase subfamily 4-like N-terminal" evidence="3">
    <location>
        <begin position="22"/>
        <end position="141"/>
    </location>
</feature>
<evidence type="ECO:0000259" key="3">
    <source>
        <dbReference type="Pfam" id="PF13439"/>
    </source>
</evidence>
<evidence type="ECO:0000313" key="5">
    <source>
        <dbReference type="Proteomes" id="UP000264006"/>
    </source>
</evidence>
<dbReference type="InterPro" id="IPR028098">
    <property type="entry name" value="Glyco_trans_4-like_N"/>
</dbReference>
<organism evidence="4 5">
    <name type="scientific">Euzebya pacifica</name>
    <dbReference type="NCBI Taxonomy" id="1608957"/>
    <lineage>
        <taxon>Bacteria</taxon>
        <taxon>Bacillati</taxon>
        <taxon>Actinomycetota</taxon>
        <taxon>Nitriliruptoria</taxon>
        <taxon>Euzebyales</taxon>
    </lineage>
</organism>
<dbReference type="Proteomes" id="UP000264006">
    <property type="component" value="Chromosome"/>
</dbReference>
<dbReference type="SUPFAM" id="SSF53756">
    <property type="entry name" value="UDP-Glycosyltransferase/glycogen phosphorylase"/>
    <property type="match status" value="1"/>
</dbReference>
<dbReference type="RefSeq" id="WP_114589736.1">
    <property type="nucleotide sequence ID" value="NZ_CP031165.1"/>
</dbReference>
<proteinExistence type="predicted"/>
<gene>
    <name evidence="4" type="ORF">DVS28_a0140</name>
</gene>
<dbReference type="Pfam" id="PF13439">
    <property type="entry name" value="Glyco_transf_4"/>
    <property type="match status" value="1"/>
</dbReference>